<evidence type="ECO:0000256" key="13">
    <source>
        <dbReference type="ARBA" id="ARBA00070755"/>
    </source>
</evidence>
<comment type="catalytic activity">
    <reaction evidence="10">
        <text>Hydrolysis of unblocked, C-terminal dipeptides from oligopeptides, with broad specificity. Does not hydrolyze bonds in which P1' is Pro, or both P1 and P1' are Gly.</text>
        <dbReference type="EC" id="3.4.15.5"/>
    </reaction>
</comment>
<dbReference type="InterPro" id="IPR024077">
    <property type="entry name" value="Neurolysin/TOP_dom2"/>
</dbReference>
<name>A0A2W5GIJ4_9SPHI</name>
<feature type="domain" description="Peptidase M3A/M3B catalytic" evidence="16">
    <location>
        <begin position="151"/>
        <end position="599"/>
    </location>
</feature>
<gene>
    <name evidence="17" type="ORF">DI598_13115</name>
</gene>
<dbReference type="AlphaFoldDB" id="A0A2W5GIJ4"/>
<comment type="caution">
    <text evidence="17">The sequence shown here is derived from an EMBL/GenBank/DDBJ whole genome shotgun (WGS) entry which is preliminary data.</text>
</comment>
<dbReference type="GO" id="GO:0006508">
    <property type="term" value="P:proteolysis"/>
    <property type="evidence" value="ECO:0007669"/>
    <property type="project" value="UniProtKB-KW"/>
</dbReference>
<evidence type="ECO:0000256" key="3">
    <source>
        <dbReference type="ARBA" id="ARBA00022490"/>
    </source>
</evidence>
<dbReference type="InterPro" id="IPR045090">
    <property type="entry name" value="Pept_M3A_M3B"/>
</dbReference>
<keyword evidence="3" id="KW-0963">Cytoplasm</keyword>
<keyword evidence="4 17" id="KW-0121">Carboxypeptidase</keyword>
<dbReference type="GO" id="GO:0005829">
    <property type="term" value="C:cytosol"/>
    <property type="evidence" value="ECO:0007669"/>
    <property type="project" value="UniProtKB-ARBA"/>
</dbReference>
<evidence type="ECO:0000256" key="9">
    <source>
        <dbReference type="ARBA" id="ARBA00023049"/>
    </source>
</evidence>
<dbReference type="GO" id="GO:0046872">
    <property type="term" value="F:metal ion binding"/>
    <property type="evidence" value="ECO:0007669"/>
    <property type="project" value="UniProtKB-UniRule"/>
</dbReference>
<dbReference type="Proteomes" id="UP000249645">
    <property type="component" value="Unassembled WGS sequence"/>
</dbReference>
<dbReference type="FunFam" id="1.10.1370.40:FF:000001">
    <property type="entry name" value="Dipeptidyl carboxypeptidase II"/>
    <property type="match status" value="1"/>
</dbReference>
<comment type="subcellular location">
    <subcellularLocation>
        <location evidence="1">Cytoplasm</location>
    </subcellularLocation>
</comment>
<proteinExistence type="inferred from homology"/>
<feature type="non-terminal residue" evidence="17">
    <location>
        <position position="1"/>
    </location>
</feature>
<dbReference type="InterPro" id="IPR024079">
    <property type="entry name" value="MetalloPept_cat_dom_sf"/>
</dbReference>
<comment type="cofactor">
    <cofactor evidence="15">
        <name>Zn(2+)</name>
        <dbReference type="ChEBI" id="CHEBI:29105"/>
    </cofactor>
    <text evidence="15">Binds 1 zinc ion.</text>
</comment>
<evidence type="ECO:0000256" key="2">
    <source>
        <dbReference type="ARBA" id="ARBA00006040"/>
    </source>
</evidence>
<keyword evidence="6 15" id="KW-0479">Metal-binding</keyword>
<evidence type="ECO:0000256" key="10">
    <source>
        <dbReference type="ARBA" id="ARBA00052506"/>
    </source>
</evidence>
<dbReference type="Gene3D" id="3.40.390.10">
    <property type="entry name" value="Collagenase (Catalytic Domain)"/>
    <property type="match status" value="1"/>
</dbReference>
<dbReference type="Gene3D" id="1.10.1370.10">
    <property type="entry name" value="Neurolysin, domain 3"/>
    <property type="match status" value="1"/>
</dbReference>
<evidence type="ECO:0000256" key="8">
    <source>
        <dbReference type="ARBA" id="ARBA00022833"/>
    </source>
</evidence>
<evidence type="ECO:0000256" key="6">
    <source>
        <dbReference type="ARBA" id="ARBA00022723"/>
    </source>
</evidence>
<evidence type="ECO:0000256" key="11">
    <source>
        <dbReference type="ARBA" id="ARBA00054529"/>
    </source>
</evidence>
<dbReference type="Pfam" id="PF01432">
    <property type="entry name" value="Peptidase_M3"/>
    <property type="match status" value="1"/>
</dbReference>
<dbReference type="SUPFAM" id="SSF55486">
    <property type="entry name" value="Metalloproteases ('zincins'), catalytic domain"/>
    <property type="match status" value="1"/>
</dbReference>
<comment type="similarity">
    <text evidence="2 15">Belongs to the peptidase M3 family.</text>
</comment>
<accession>A0A2W5GIJ4</accession>
<evidence type="ECO:0000256" key="5">
    <source>
        <dbReference type="ARBA" id="ARBA00022670"/>
    </source>
</evidence>
<keyword evidence="9 15" id="KW-0482">Metalloprotease</keyword>
<comment type="function">
    <text evidence="11">Removes dipeptides from the C-termini of N-blocked tripeptides, tetrapeptides and larger peptides.</text>
</comment>
<evidence type="ECO:0000313" key="17">
    <source>
        <dbReference type="EMBL" id="PZP45566.1"/>
    </source>
</evidence>
<evidence type="ECO:0000313" key="18">
    <source>
        <dbReference type="Proteomes" id="UP000249645"/>
    </source>
</evidence>
<dbReference type="EMBL" id="QFOI01000258">
    <property type="protein sequence ID" value="PZP45566.1"/>
    <property type="molecule type" value="Genomic_DNA"/>
</dbReference>
<protein>
    <recommendedName>
        <fullName evidence="13">Dipeptidyl carboxypeptidase</fullName>
        <ecNumber evidence="12">3.4.15.5</ecNumber>
    </recommendedName>
    <alternativeName>
        <fullName evidence="14">Peptidyl-dipeptidase Dcp</fullName>
    </alternativeName>
</protein>
<dbReference type="PANTHER" id="PTHR43660:SF1">
    <property type="entry name" value="DIPEPTIDYL CARBOXYPEPTIDASE"/>
    <property type="match status" value="1"/>
</dbReference>
<dbReference type="GO" id="GO:0004222">
    <property type="term" value="F:metalloendopeptidase activity"/>
    <property type="evidence" value="ECO:0007669"/>
    <property type="project" value="InterPro"/>
</dbReference>
<dbReference type="GO" id="GO:0008241">
    <property type="term" value="F:peptidyl-dipeptidase activity"/>
    <property type="evidence" value="ECO:0007669"/>
    <property type="project" value="UniProtKB-EC"/>
</dbReference>
<dbReference type="GO" id="GO:0004180">
    <property type="term" value="F:carboxypeptidase activity"/>
    <property type="evidence" value="ECO:0007669"/>
    <property type="project" value="UniProtKB-KW"/>
</dbReference>
<evidence type="ECO:0000256" key="7">
    <source>
        <dbReference type="ARBA" id="ARBA00022801"/>
    </source>
</evidence>
<evidence type="ECO:0000259" key="16">
    <source>
        <dbReference type="Pfam" id="PF01432"/>
    </source>
</evidence>
<dbReference type="InterPro" id="IPR034005">
    <property type="entry name" value="M3A_DCP"/>
</dbReference>
<dbReference type="Gene3D" id="1.10.1370.40">
    <property type="match status" value="1"/>
</dbReference>
<evidence type="ECO:0000256" key="15">
    <source>
        <dbReference type="RuleBase" id="RU003435"/>
    </source>
</evidence>
<keyword evidence="8 15" id="KW-0862">Zinc</keyword>
<dbReference type="PANTHER" id="PTHR43660">
    <property type="entry name" value="DIPEPTIDYL CARBOXYPEPTIDASE"/>
    <property type="match status" value="1"/>
</dbReference>
<evidence type="ECO:0000256" key="14">
    <source>
        <dbReference type="ARBA" id="ARBA00075608"/>
    </source>
</evidence>
<evidence type="ECO:0000256" key="1">
    <source>
        <dbReference type="ARBA" id="ARBA00004496"/>
    </source>
</evidence>
<keyword evidence="5 15" id="KW-0645">Protease</keyword>
<dbReference type="InterPro" id="IPR001567">
    <property type="entry name" value="Pept_M3A_M3B_dom"/>
</dbReference>
<evidence type="ECO:0000256" key="12">
    <source>
        <dbReference type="ARBA" id="ARBA00066668"/>
    </source>
</evidence>
<organism evidence="17 18">
    <name type="scientific">Pseudopedobacter saltans</name>
    <dbReference type="NCBI Taxonomy" id="151895"/>
    <lineage>
        <taxon>Bacteria</taxon>
        <taxon>Pseudomonadati</taxon>
        <taxon>Bacteroidota</taxon>
        <taxon>Sphingobacteriia</taxon>
        <taxon>Sphingobacteriales</taxon>
        <taxon>Sphingobacteriaceae</taxon>
        <taxon>Pseudopedobacter</taxon>
    </lineage>
</organism>
<dbReference type="FunFam" id="3.40.390.10:FF:000009">
    <property type="entry name" value="Oligopeptidase A"/>
    <property type="match status" value="1"/>
</dbReference>
<evidence type="ECO:0000256" key="4">
    <source>
        <dbReference type="ARBA" id="ARBA00022645"/>
    </source>
</evidence>
<reference evidence="17 18" key="1">
    <citation type="submission" date="2017-11" db="EMBL/GenBank/DDBJ databases">
        <title>Infants hospitalized years apart are colonized by the same room-sourced microbial strains.</title>
        <authorList>
            <person name="Brooks B."/>
            <person name="Olm M.R."/>
            <person name="Firek B.A."/>
            <person name="Baker R."/>
            <person name="Thomas B.C."/>
            <person name="Morowitz M.J."/>
            <person name="Banfield J.F."/>
        </authorList>
    </citation>
    <scope>NUCLEOTIDE SEQUENCE [LARGE SCALE GENOMIC DNA]</scope>
    <source>
        <strain evidence="17">S2_009_000_R2_76</strain>
    </source>
</reference>
<keyword evidence="7 15" id="KW-0378">Hydrolase</keyword>
<dbReference type="CDD" id="cd06456">
    <property type="entry name" value="M3A_DCP"/>
    <property type="match status" value="1"/>
</dbReference>
<dbReference type="EC" id="3.4.15.5" evidence="12"/>
<sequence length="601" mass="68930">SNANTNDVLQKIEEDVAPKLAAQHDAIFLNDALFQRVKRLYEHKTQLDLDKESARLLEFYYEKFLLAGANLSNDKKEELKQLNEKEALLMTQFNTKLISAAKKTFVLVDDEVKLEGLGSDDVHLAKEAATKAGNDGKFLLGITNTTQQPILAKLSNRNVRQQLFEKSWNRTSLNDDNDTRGIVLKLAKIRAQKAHLLGFENFAEWSLQDQMAKKSENVQAFLKQLVEPAKAKAKEEAETIQALINSQKDSFELATYDWNFYAEQVRKEKYDLQESEITPYLELENVLEKGVFYAAEKLYGITFKKSNDFPVYHPDVRVYELFEEDGSVLGLFYFDPFKRDNKSGGAWMENIVTQSHLLQQKPVIYNVCNYTKPIEGQVCLLSYDDVSTLFHEFGHAMHGFFADQQYPSLSGTSVARDFVELPSQMNEHWALEDSVLRNYAVHYQTGEVIPQTLIDKIKKTTTFNQGYALTELLASSQLDMQWHTISVDNTIESVDAFETAALERTGLQVAQVPPRYRSSYFQHIWGNGYCAGYYAYQWAEMLDNDVFAWFEQNGGLTRKNGQAYRDKILSKGNTEDYNEMFYSLTGRKPNIEPMLKHRGLL</sequence>